<name>A0A5D4MJ64_9BACI</name>
<dbReference type="Proteomes" id="UP000325182">
    <property type="component" value="Unassembled WGS sequence"/>
</dbReference>
<dbReference type="InterPro" id="IPR025434">
    <property type="entry name" value="YesK-like"/>
</dbReference>
<feature type="transmembrane region" description="Helical" evidence="1">
    <location>
        <begin position="92"/>
        <end position="110"/>
    </location>
</feature>
<protein>
    <submittedName>
        <fullName evidence="2">Uncharacterized protein</fullName>
    </submittedName>
</protein>
<dbReference type="AlphaFoldDB" id="A0A5D4MJ64"/>
<dbReference type="Pfam" id="PF14150">
    <property type="entry name" value="YesK"/>
    <property type="match status" value="1"/>
</dbReference>
<feature type="transmembrane region" description="Helical" evidence="1">
    <location>
        <begin position="55"/>
        <end position="77"/>
    </location>
</feature>
<evidence type="ECO:0000313" key="3">
    <source>
        <dbReference type="Proteomes" id="UP000325182"/>
    </source>
</evidence>
<feature type="transmembrane region" description="Helical" evidence="1">
    <location>
        <begin position="30"/>
        <end position="48"/>
    </location>
</feature>
<proteinExistence type="predicted"/>
<dbReference type="EMBL" id="VTEG01000001">
    <property type="protein sequence ID" value="TYS01334.1"/>
    <property type="molecule type" value="Genomic_DNA"/>
</dbReference>
<sequence length="225" mass="25859">MLFIGLFWGTLLFVFSYILSKKYGKYFVPPLVNFFAAFLITAYGFNFVRSFEGMAYGFLGLGFLITAIIGTILLKFIVGKAEQKHSMKRDRILLISLPLVFTISLGVLVFTNKNYRIIDEGSTKFAEEDSRKYEDYYRVTTVSEGRKQVTLTLGKDYMGKEIKVDRVSQRNNTEIIIELKEGEHKSHTPYIMIQLDEIKEPLIVQTSEGETIESIEEKVRADNEN</sequence>
<gene>
    <name evidence="2" type="ORF">FZC84_01350</name>
</gene>
<reference evidence="2 3" key="1">
    <citation type="submission" date="2019-08" db="EMBL/GenBank/DDBJ databases">
        <title>Bacillus genomes from the desert of Cuatro Cienegas, Coahuila.</title>
        <authorList>
            <person name="Olmedo-Alvarez G."/>
        </authorList>
    </citation>
    <scope>NUCLEOTIDE SEQUENCE [LARGE SCALE GENOMIC DNA]</scope>
    <source>
        <strain evidence="2 3">CH128b_4D</strain>
    </source>
</reference>
<keyword evidence="1" id="KW-0812">Transmembrane</keyword>
<accession>A0A5D4MJ64</accession>
<keyword evidence="1" id="KW-1133">Transmembrane helix</keyword>
<comment type="caution">
    <text evidence="2">The sequence shown here is derived from an EMBL/GenBank/DDBJ whole genome shotgun (WGS) entry which is preliminary data.</text>
</comment>
<organism evidence="2 3">
    <name type="scientific">Rossellomorea vietnamensis</name>
    <dbReference type="NCBI Taxonomy" id="218284"/>
    <lineage>
        <taxon>Bacteria</taxon>
        <taxon>Bacillati</taxon>
        <taxon>Bacillota</taxon>
        <taxon>Bacilli</taxon>
        <taxon>Bacillales</taxon>
        <taxon>Bacillaceae</taxon>
        <taxon>Rossellomorea</taxon>
    </lineage>
</organism>
<dbReference type="RefSeq" id="WP_148952693.1">
    <property type="nucleotide sequence ID" value="NZ_VTEG01000001.1"/>
</dbReference>
<evidence type="ECO:0000313" key="2">
    <source>
        <dbReference type="EMBL" id="TYS01334.1"/>
    </source>
</evidence>
<evidence type="ECO:0000256" key="1">
    <source>
        <dbReference type="SAM" id="Phobius"/>
    </source>
</evidence>
<keyword evidence="1" id="KW-0472">Membrane</keyword>